<reference evidence="1 2" key="1">
    <citation type="submission" date="2020-07" db="EMBL/GenBank/DDBJ databases">
        <title>Halosimplex litoreum sp. nov. and Halosimplex rubrum sp. nov., isolated from different salt environments.</title>
        <authorList>
            <person name="Cui H."/>
        </authorList>
    </citation>
    <scope>NUCLEOTIDE SEQUENCE [LARGE SCALE GENOMIC DNA]</scope>
    <source>
        <strain evidence="1 2">R2</strain>
    </source>
</reference>
<dbReference type="Proteomes" id="UP000509346">
    <property type="component" value="Chromosome"/>
</dbReference>
<sequence length="70" mass="7967">MARSAPEVEVVEKCLEEECEEEMKKKKRMGIQREEDDVVKSGEVGVCEDGHLSISVRPPNEPWPGLERVE</sequence>
<accession>A0A7D5TCM8</accession>
<proteinExistence type="predicted"/>
<organism evidence="1 2">
    <name type="scientific">Halosimplex pelagicum</name>
    <dbReference type="NCBI Taxonomy" id="869886"/>
    <lineage>
        <taxon>Archaea</taxon>
        <taxon>Methanobacteriati</taxon>
        <taxon>Methanobacteriota</taxon>
        <taxon>Stenosarchaea group</taxon>
        <taxon>Halobacteria</taxon>
        <taxon>Halobacteriales</taxon>
        <taxon>Haloarculaceae</taxon>
        <taxon>Halosimplex</taxon>
    </lineage>
</organism>
<dbReference type="KEGG" id="hpel:HZS54_11515"/>
<gene>
    <name evidence="1" type="ORF">HZS54_11515</name>
</gene>
<evidence type="ECO:0000313" key="2">
    <source>
        <dbReference type="Proteomes" id="UP000509346"/>
    </source>
</evidence>
<name>A0A7D5TCM8_9EURY</name>
<keyword evidence="2" id="KW-1185">Reference proteome</keyword>
<evidence type="ECO:0000313" key="1">
    <source>
        <dbReference type="EMBL" id="QLH82195.1"/>
    </source>
</evidence>
<dbReference type="RefSeq" id="WP_179922663.1">
    <property type="nucleotide sequence ID" value="NZ_CP058909.1"/>
</dbReference>
<dbReference type="GeneID" id="56083226"/>
<dbReference type="AlphaFoldDB" id="A0A7D5TCM8"/>
<dbReference type="EMBL" id="CP058909">
    <property type="protein sequence ID" value="QLH82195.1"/>
    <property type="molecule type" value="Genomic_DNA"/>
</dbReference>
<protein>
    <submittedName>
        <fullName evidence="1">Uncharacterized protein</fullName>
    </submittedName>
</protein>